<dbReference type="PANTHER" id="PTHR35038">
    <property type="entry name" value="DISSIMILATORY SULFITE REDUCTASE SIRA"/>
    <property type="match status" value="1"/>
</dbReference>
<dbReference type="Gene3D" id="1.10.1130.10">
    <property type="entry name" value="Flavocytochrome C3, Chain A"/>
    <property type="match status" value="1"/>
</dbReference>
<dbReference type="Proteomes" id="UP001154240">
    <property type="component" value="Unassembled WGS sequence"/>
</dbReference>
<dbReference type="PIRSF" id="PIRSF039014">
    <property type="entry name" value="OTR_cyc"/>
    <property type="match status" value="1"/>
</dbReference>
<feature type="signal peptide" evidence="2">
    <location>
        <begin position="1"/>
        <end position="17"/>
    </location>
</feature>
<dbReference type="InterPro" id="IPR036280">
    <property type="entry name" value="Multihaem_cyt_sf"/>
</dbReference>
<evidence type="ECO:0000313" key="4">
    <source>
        <dbReference type="Proteomes" id="UP001154240"/>
    </source>
</evidence>
<dbReference type="SUPFAM" id="SSF48695">
    <property type="entry name" value="Multiheme cytochromes"/>
    <property type="match status" value="1"/>
</dbReference>
<dbReference type="EMBL" id="JAPHEH010000001">
    <property type="protein sequence ID" value="MDG4476359.1"/>
    <property type="molecule type" value="Genomic_DNA"/>
</dbReference>
<evidence type="ECO:0000256" key="1">
    <source>
        <dbReference type="ARBA" id="ARBA00022729"/>
    </source>
</evidence>
<evidence type="ECO:0000313" key="3">
    <source>
        <dbReference type="EMBL" id="MDG4476359.1"/>
    </source>
</evidence>
<feature type="chain" id="PRO_5040753808" evidence="2">
    <location>
        <begin position="18"/>
        <end position="479"/>
    </location>
</feature>
<sequence length="479" mass="52572">MKKYGVFSALVVVSAIAAGGSAYGGEAHKGITGPFATPMDVTKKCLECHADAATDIMKTSHWTWSTEQDIEGKGKVMLGKKNAVNNFCISIDSNWPRCTSCHISYGWKDAKFDFNDKNRVDCLVCHDGSGTYKKAPPAAGMPFGFTGNPELDAKPIDLVAVAQSVGKPAKKNCVSCHGFGGGGNNVKHGDIDSSMVNPTKAIDVHMGSDSLNFQCTECHTTQKHNIKGNAMIVTPGGKNQLECTQCHDAKPHKNAKLNTHTATVACQTCHIPTFAKAMPTKVEWDWSTAGQDIKPEEQVFGSEKRDSYDKKKGNFKWAKDVVPAYKWYNGKATVYLRGEKIDPAKVTELNAPVGSIKDKSAKIYPFKIHSGKQIYDKENKYFLTPKVWPTNKEDKEAYWKNFDWDKAVKAGSEASGLAYSGSFDFAPTVMYWRINHMVAPAAEALKCNDCHAKNGRLDWKALGYKGDPMKTKGAARMKK</sequence>
<dbReference type="NCBIfam" id="TIGR04315">
    <property type="entry name" value="octaheme_Shew"/>
    <property type="match status" value="1"/>
</dbReference>
<accession>A0A9X4MK87</accession>
<name>A0A9X4MK87_9BACT</name>
<comment type="caution">
    <text evidence="3">The sequence shown here is derived from an EMBL/GenBank/DDBJ whole genome shotgun (WGS) entry which is preliminary data.</text>
</comment>
<proteinExistence type="predicted"/>
<reference evidence="3" key="1">
    <citation type="journal article" date="2022" name="bioRxiv">
        <title>Thiovibrio frasassiensisgen. nov., sp. nov., an autotrophic, elemental sulfur disproportionating bacterium isolated from sulfidic karst sediment, and proposal of Thiovibrionaceae fam. nov.</title>
        <authorList>
            <person name="Aronson H."/>
            <person name="Thomas C."/>
            <person name="Bhattacharyya M."/>
            <person name="Eckstein S."/>
            <person name="Jensen S."/>
            <person name="Barco R."/>
            <person name="Macalady J."/>
            <person name="Amend J."/>
        </authorList>
    </citation>
    <scope>NUCLEOTIDE SEQUENCE</scope>
    <source>
        <strain evidence="3">RS19-109</strain>
    </source>
</reference>
<keyword evidence="4" id="KW-1185">Reference proteome</keyword>
<evidence type="ECO:0000256" key="2">
    <source>
        <dbReference type="SAM" id="SignalP"/>
    </source>
</evidence>
<protein>
    <submittedName>
        <fullName evidence="3">Tetrathionate reductase family octaheme c-type cytochrome</fullName>
    </submittedName>
</protein>
<dbReference type="GO" id="GO:0016491">
    <property type="term" value="F:oxidoreductase activity"/>
    <property type="evidence" value="ECO:0007669"/>
    <property type="project" value="TreeGrafter"/>
</dbReference>
<dbReference type="InterPro" id="IPR024673">
    <property type="entry name" value="Octahem_Cyt_c"/>
</dbReference>
<dbReference type="AlphaFoldDB" id="A0A9X4MK87"/>
<reference evidence="3" key="2">
    <citation type="submission" date="2022-10" db="EMBL/GenBank/DDBJ databases">
        <authorList>
            <person name="Aronson H.S."/>
        </authorList>
    </citation>
    <scope>NUCLEOTIDE SEQUENCE</scope>
    <source>
        <strain evidence="3">RS19-109</strain>
    </source>
</reference>
<gene>
    <name evidence="3" type="ORF">OLX77_09335</name>
</gene>
<dbReference type="PANTHER" id="PTHR35038:SF5">
    <property type="entry name" value="CYTOCHROME C-TYPE PROTEIN NRFB"/>
    <property type="match status" value="1"/>
</dbReference>
<dbReference type="RefSeq" id="WP_307633327.1">
    <property type="nucleotide sequence ID" value="NZ_JAPHEH010000001.1"/>
</dbReference>
<dbReference type="Pfam" id="PF11783">
    <property type="entry name" value="Cytochrome_cB"/>
    <property type="match status" value="1"/>
</dbReference>
<keyword evidence="1 2" id="KW-0732">Signal</keyword>
<dbReference type="InterPro" id="IPR051829">
    <property type="entry name" value="Multiheme_Cytochr_ET"/>
</dbReference>
<organism evidence="3 4">
    <name type="scientific">Thiovibrio frasassiensis</name>
    <dbReference type="NCBI Taxonomy" id="2984131"/>
    <lineage>
        <taxon>Bacteria</taxon>
        <taxon>Pseudomonadati</taxon>
        <taxon>Thermodesulfobacteriota</taxon>
        <taxon>Desulfobulbia</taxon>
        <taxon>Desulfobulbales</taxon>
        <taxon>Thiovibrionaceae</taxon>
        <taxon>Thiovibrio</taxon>
    </lineage>
</organism>